<gene>
    <name evidence="1" type="ORF">GCM10008955_31040</name>
</gene>
<dbReference type="Proteomes" id="UP000647587">
    <property type="component" value="Unassembled WGS sequence"/>
</dbReference>
<proteinExistence type="predicted"/>
<accession>A0ABQ2F2V3</accession>
<sequence length="74" mass="8048">MDGTGWDECADFHLPNGREISVMFEVDDMTAYLGMFDYAASEPTLLRYEGAPAEVLAILTANLVALGYPLPYGA</sequence>
<name>A0ABQ2F2V3_9DEIO</name>
<organism evidence="1 2">
    <name type="scientific">Deinococcus malanensis</name>
    <dbReference type="NCBI Taxonomy" id="1706855"/>
    <lineage>
        <taxon>Bacteria</taxon>
        <taxon>Thermotogati</taxon>
        <taxon>Deinococcota</taxon>
        <taxon>Deinococci</taxon>
        <taxon>Deinococcales</taxon>
        <taxon>Deinococcaceae</taxon>
        <taxon>Deinococcus</taxon>
    </lineage>
</organism>
<comment type="caution">
    <text evidence="1">The sequence shown here is derived from an EMBL/GenBank/DDBJ whole genome shotgun (WGS) entry which is preliminary data.</text>
</comment>
<dbReference type="EMBL" id="BMPP01000014">
    <property type="protein sequence ID" value="GGK34890.1"/>
    <property type="molecule type" value="Genomic_DNA"/>
</dbReference>
<keyword evidence="2" id="KW-1185">Reference proteome</keyword>
<protein>
    <submittedName>
        <fullName evidence="1">Uncharacterized protein</fullName>
    </submittedName>
</protein>
<dbReference type="RefSeq" id="WP_189010399.1">
    <property type="nucleotide sequence ID" value="NZ_BMPP01000014.1"/>
</dbReference>
<evidence type="ECO:0000313" key="2">
    <source>
        <dbReference type="Proteomes" id="UP000647587"/>
    </source>
</evidence>
<reference evidence="2" key="1">
    <citation type="journal article" date="2019" name="Int. J. Syst. Evol. Microbiol.">
        <title>The Global Catalogue of Microorganisms (GCM) 10K type strain sequencing project: providing services to taxonomists for standard genome sequencing and annotation.</title>
        <authorList>
            <consortium name="The Broad Institute Genomics Platform"/>
            <consortium name="The Broad Institute Genome Sequencing Center for Infectious Disease"/>
            <person name="Wu L."/>
            <person name="Ma J."/>
        </authorList>
    </citation>
    <scope>NUCLEOTIDE SEQUENCE [LARGE SCALE GENOMIC DNA]</scope>
    <source>
        <strain evidence="2">JCM 30331</strain>
    </source>
</reference>
<evidence type="ECO:0000313" key="1">
    <source>
        <dbReference type="EMBL" id="GGK34890.1"/>
    </source>
</evidence>